<organism evidence="2 3">
    <name type="scientific">Cryptococcus neoformans (strain H99 / ATCC 208821 / CBS 10515 / FGSC 9487)</name>
    <name type="common">Cryptococcus neoformans var. grubii serotype A</name>
    <dbReference type="NCBI Taxonomy" id="235443"/>
    <lineage>
        <taxon>Eukaryota</taxon>
        <taxon>Fungi</taxon>
        <taxon>Dikarya</taxon>
        <taxon>Basidiomycota</taxon>
        <taxon>Agaricomycotina</taxon>
        <taxon>Tremellomycetes</taxon>
        <taxon>Tremellales</taxon>
        <taxon>Cryptococcaceae</taxon>
        <taxon>Cryptococcus</taxon>
        <taxon>Cryptococcus neoformans species complex</taxon>
    </lineage>
</organism>
<evidence type="ECO:0000313" key="3">
    <source>
        <dbReference type="Proteomes" id="UP000010091"/>
    </source>
</evidence>
<feature type="compositionally biased region" description="Polar residues" evidence="1">
    <location>
        <begin position="156"/>
        <end position="177"/>
    </location>
</feature>
<evidence type="ECO:0008006" key="4">
    <source>
        <dbReference type="Google" id="ProtNLM"/>
    </source>
</evidence>
<evidence type="ECO:0000256" key="1">
    <source>
        <dbReference type="SAM" id="MobiDB-lite"/>
    </source>
</evidence>
<name>J9VUI3_CRYN9</name>
<dbReference type="VEuPathDB" id="FungiDB:CNAG_04340"/>
<dbReference type="InterPro" id="IPR035979">
    <property type="entry name" value="RBD_domain_sf"/>
</dbReference>
<proteinExistence type="predicted"/>
<dbReference type="EMBL" id="CP003828">
    <property type="protein sequence ID" value="AFR97071.1"/>
    <property type="molecule type" value="Genomic_DNA"/>
</dbReference>
<keyword evidence="3" id="KW-1185">Reference proteome</keyword>
<dbReference type="AlphaFoldDB" id="J9VUI3"/>
<dbReference type="HOGENOM" id="CLU_087653_0_0_1"/>
<dbReference type="GO" id="GO:0003676">
    <property type="term" value="F:nucleic acid binding"/>
    <property type="evidence" value="ECO:0007669"/>
    <property type="project" value="InterPro"/>
</dbReference>
<dbReference type="Proteomes" id="UP000010091">
    <property type="component" value="Chromosome 9"/>
</dbReference>
<feature type="compositionally biased region" description="Polar residues" evidence="1">
    <location>
        <begin position="215"/>
        <end position="229"/>
    </location>
</feature>
<accession>J9VUI3</accession>
<sequence>MAYPLYNDYEQRVPPAQPAAYYSAPSTSALPSREPLSREPHRVLFAGLPPDITANDLRDLLLSEPLHLSPLTTSVTSLHSENGDFQGVMLVYVETAEDAERIRAQYSGQPIDGSLVLQVHHVLPSHVSLPLTNSVAPARPVNQRSKAIPTGPKASSGPTQASQQTQRHNAQRNSTSGKKAAGAVHAQTEGAPPGLALLKRIGKAGQEGDKRKQQGGANKQKANVKSQSAGADLLSRLNPSPGDHSKNNKKKNKNTKASNGNAKVNRAKGKAA</sequence>
<dbReference type="KEGG" id="cng:CNAG_04340"/>
<dbReference type="Gene3D" id="3.30.70.330">
    <property type="match status" value="1"/>
</dbReference>
<protein>
    <recommendedName>
        <fullName evidence="4">RRM domain-containing protein</fullName>
    </recommendedName>
</protein>
<dbReference type="RefSeq" id="XP_012051741.1">
    <property type="nucleotide sequence ID" value="XM_012196351.1"/>
</dbReference>
<feature type="region of interest" description="Disordered" evidence="1">
    <location>
        <begin position="132"/>
        <end position="272"/>
    </location>
</feature>
<dbReference type="OrthoDB" id="2564627at2759"/>
<dbReference type="SUPFAM" id="SSF54928">
    <property type="entry name" value="RNA-binding domain, RBD"/>
    <property type="match status" value="1"/>
</dbReference>
<gene>
    <name evidence="2" type="ORF">CNAG_04340</name>
</gene>
<evidence type="ECO:0000313" key="2">
    <source>
        <dbReference type="EMBL" id="AFR97071.1"/>
    </source>
</evidence>
<dbReference type="InterPro" id="IPR012677">
    <property type="entry name" value="Nucleotide-bd_a/b_plait_sf"/>
</dbReference>
<dbReference type="GeneID" id="23887775"/>
<reference evidence="2 3" key="1">
    <citation type="journal article" date="2014" name="PLoS Genet.">
        <title>Analysis of the genome and transcriptome of Cryptococcus neoformans var. grubii reveals complex RNA expression and microevolution leading to virulence attenuation.</title>
        <authorList>
            <person name="Janbon G."/>
            <person name="Ormerod K.L."/>
            <person name="Paulet D."/>
            <person name="Byrnes E.J.III."/>
            <person name="Yadav V."/>
            <person name="Chatterjee G."/>
            <person name="Mullapudi N."/>
            <person name="Hon C.C."/>
            <person name="Billmyre R.B."/>
            <person name="Brunel F."/>
            <person name="Bahn Y.S."/>
            <person name="Chen W."/>
            <person name="Chen Y."/>
            <person name="Chow E.W."/>
            <person name="Coppee J.Y."/>
            <person name="Floyd-Averette A."/>
            <person name="Gaillardin C."/>
            <person name="Gerik K.J."/>
            <person name="Goldberg J."/>
            <person name="Gonzalez-Hilarion S."/>
            <person name="Gujja S."/>
            <person name="Hamlin J.L."/>
            <person name="Hsueh Y.P."/>
            <person name="Ianiri G."/>
            <person name="Jones S."/>
            <person name="Kodira C.D."/>
            <person name="Kozubowski L."/>
            <person name="Lam W."/>
            <person name="Marra M."/>
            <person name="Mesner L.D."/>
            <person name="Mieczkowski P.A."/>
            <person name="Moyrand F."/>
            <person name="Nielsen K."/>
            <person name="Proux C."/>
            <person name="Rossignol T."/>
            <person name="Schein J.E."/>
            <person name="Sun S."/>
            <person name="Wollschlaeger C."/>
            <person name="Wood I.A."/>
            <person name="Zeng Q."/>
            <person name="Neuveglise C."/>
            <person name="Newlon C.S."/>
            <person name="Perfect J.R."/>
            <person name="Lodge J.K."/>
            <person name="Idnurm A."/>
            <person name="Stajich J.E."/>
            <person name="Kronstad J.W."/>
            <person name="Sanyal K."/>
            <person name="Heitman J."/>
            <person name="Fraser J.A."/>
            <person name="Cuomo C.A."/>
            <person name="Dietrich F.S."/>
        </authorList>
    </citation>
    <scope>NUCLEOTIDE SEQUENCE [LARGE SCALE GENOMIC DNA]</scope>
    <source>
        <strain evidence="3">H99 / ATCC 208821 / CBS 10515 / FGSC 9487</strain>
    </source>
</reference>